<gene>
    <name evidence="1" type="ORF">LOK49_LG04G00328</name>
</gene>
<evidence type="ECO:0000313" key="1">
    <source>
        <dbReference type="EMBL" id="KAI8019618.1"/>
    </source>
</evidence>
<comment type="caution">
    <text evidence="1">The sequence shown here is derived from an EMBL/GenBank/DDBJ whole genome shotgun (WGS) entry which is preliminary data.</text>
</comment>
<evidence type="ECO:0000313" key="2">
    <source>
        <dbReference type="Proteomes" id="UP001060215"/>
    </source>
</evidence>
<dbReference type="Proteomes" id="UP001060215">
    <property type="component" value="Chromosome 2"/>
</dbReference>
<proteinExistence type="predicted"/>
<organism evidence="1 2">
    <name type="scientific">Camellia lanceoleosa</name>
    <dbReference type="NCBI Taxonomy" id="1840588"/>
    <lineage>
        <taxon>Eukaryota</taxon>
        <taxon>Viridiplantae</taxon>
        <taxon>Streptophyta</taxon>
        <taxon>Embryophyta</taxon>
        <taxon>Tracheophyta</taxon>
        <taxon>Spermatophyta</taxon>
        <taxon>Magnoliopsida</taxon>
        <taxon>eudicotyledons</taxon>
        <taxon>Gunneridae</taxon>
        <taxon>Pentapetalae</taxon>
        <taxon>asterids</taxon>
        <taxon>Ericales</taxon>
        <taxon>Theaceae</taxon>
        <taxon>Camellia</taxon>
    </lineage>
</organism>
<protein>
    <submittedName>
        <fullName evidence="1">LRR receptor-like serine/threonine-protein kinase</fullName>
    </submittedName>
</protein>
<keyword evidence="2" id="KW-1185">Reference proteome</keyword>
<accession>A0ACC0I3U3</accession>
<name>A0ACC0I3U3_9ERIC</name>
<sequence>MGLTSSQSYNFSDPVCTWQGVLCEHEHVIKLVASGLSLSGLIPESTIGKLIKLQYLDPSNNKITGLPSDFWSLGSLKTLNLSSNQISETLPSNIGNFDLLETLDLSSKNFSGKIPETISSLVRLQALKLNGNRFDSIIPFGILSCHSLVSLDLSSNQLNGNLPNGFGSAFTKLKYLNLAHNEIRGGASDFSGMISTLYINISRNLFSGPVIGVFKVPLEIIDLSQNQFDGHISQVHFNSSFNRSGLVYLDLSENHLRVFYKLE</sequence>
<reference evidence="1 2" key="1">
    <citation type="journal article" date="2022" name="Plant J.">
        <title>Chromosome-level genome of Camellia lanceoleosa provides a valuable resource for understanding genome evolution and self-incompatibility.</title>
        <authorList>
            <person name="Gong W."/>
            <person name="Xiao S."/>
            <person name="Wang L."/>
            <person name="Liao Z."/>
            <person name="Chang Y."/>
            <person name="Mo W."/>
            <person name="Hu G."/>
            <person name="Li W."/>
            <person name="Zhao G."/>
            <person name="Zhu H."/>
            <person name="Hu X."/>
            <person name="Ji K."/>
            <person name="Xiang X."/>
            <person name="Song Q."/>
            <person name="Yuan D."/>
            <person name="Jin S."/>
            <person name="Zhang L."/>
        </authorList>
    </citation>
    <scope>NUCLEOTIDE SEQUENCE [LARGE SCALE GENOMIC DNA]</scope>
    <source>
        <strain evidence="1">SQ_2022a</strain>
    </source>
</reference>
<dbReference type="EMBL" id="CM045759">
    <property type="protein sequence ID" value="KAI8019618.1"/>
    <property type="molecule type" value="Genomic_DNA"/>
</dbReference>